<comment type="similarity">
    <text evidence="2">Belongs to the bacterial solute-binding protein SsuA/TauA family.</text>
</comment>
<dbReference type="SMART" id="SM00062">
    <property type="entry name" value="PBPb"/>
    <property type="match status" value="1"/>
</dbReference>
<comment type="caution">
    <text evidence="7">The sequence shown here is derived from an EMBL/GenBank/DDBJ whole genome shotgun (WGS) entry which is preliminary data.</text>
</comment>
<dbReference type="PANTHER" id="PTHR30024">
    <property type="entry name" value="ALIPHATIC SULFONATES-BINDING PROTEIN-RELATED"/>
    <property type="match status" value="1"/>
</dbReference>
<organism evidence="7 8">
    <name type="scientific">Saccharopolyspora mangrovi</name>
    <dbReference type="NCBI Taxonomy" id="3082379"/>
    <lineage>
        <taxon>Bacteria</taxon>
        <taxon>Bacillati</taxon>
        <taxon>Actinomycetota</taxon>
        <taxon>Actinomycetes</taxon>
        <taxon>Pseudonocardiales</taxon>
        <taxon>Pseudonocardiaceae</taxon>
        <taxon>Saccharopolyspora</taxon>
    </lineage>
</organism>
<dbReference type="InterPro" id="IPR010067">
    <property type="entry name" value="ABC_SsuA_sub-bd"/>
</dbReference>
<evidence type="ECO:0000256" key="4">
    <source>
        <dbReference type="ARBA" id="ARBA00022729"/>
    </source>
</evidence>
<gene>
    <name evidence="7" type="ORF">R4I43_10075</name>
</gene>
<keyword evidence="4 5" id="KW-0732">Signal</keyword>
<dbReference type="InterPro" id="IPR001638">
    <property type="entry name" value="Solute-binding_3/MltF_N"/>
</dbReference>
<dbReference type="PANTHER" id="PTHR30024:SF48">
    <property type="entry name" value="ABC TRANSPORTER SUBSTRATE-BINDING PROTEIN"/>
    <property type="match status" value="1"/>
</dbReference>
<dbReference type="CDD" id="cd13558">
    <property type="entry name" value="PBP2_SsuA_like_2"/>
    <property type="match status" value="1"/>
</dbReference>
<evidence type="ECO:0000313" key="7">
    <source>
        <dbReference type="EMBL" id="MEB3367757.1"/>
    </source>
</evidence>
<dbReference type="SUPFAM" id="SSF53850">
    <property type="entry name" value="Periplasmic binding protein-like II"/>
    <property type="match status" value="1"/>
</dbReference>
<evidence type="ECO:0000256" key="2">
    <source>
        <dbReference type="ARBA" id="ARBA00010742"/>
    </source>
</evidence>
<evidence type="ECO:0000256" key="1">
    <source>
        <dbReference type="ARBA" id="ARBA00004418"/>
    </source>
</evidence>
<evidence type="ECO:0000256" key="3">
    <source>
        <dbReference type="ARBA" id="ARBA00022448"/>
    </source>
</evidence>
<dbReference type="RefSeq" id="WP_324265302.1">
    <property type="nucleotide sequence ID" value="NZ_JAWLNX010000005.1"/>
</dbReference>
<name>A0ABU6A8H2_9PSEU</name>
<evidence type="ECO:0000259" key="6">
    <source>
        <dbReference type="SMART" id="SM00062"/>
    </source>
</evidence>
<accession>A0ABU6A8H2</accession>
<feature type="domain" description="Solute-binding protein family 3/N-terminal" evidence="6">
    <location>
        <begin position="35"/>
        <end position="261"/>
    </location>
</feature>
<feature type="signal peptide" evidence="5">
    <location>
        <begin position="1"/>
        <end position="26"/>
    </location>
</feature>
<keyword evidence="8" id="KW-1185">Reference proteome</keyword>
<reference evidence="7 8" key="1">
    <citation type="submission" date="2023-10" db="EMBL/GenBank/DDBJ databases">
        <title>Saccharopolyspora sp. nov., isolated from mangrove soil.</title>
        <authorList>
            <person name="Lu Y."/>
            <person name="Liu W."/>
        </authorList>
    </citation>
    <scope>NUCLEOTIDE SEQUENCE [LARGE SCALE GENOMIC DNA]</scope>
    <source>
        <strain evidence="7 8">S2-29</strain>
    </source>
</reference>
<dbReference type="Pfam" id="PF09084">
    <property type="entry name" value="NMT1"/>
    <property type="match status" value="1"/>
</dbReference>
<dbReference type="Proteomes" id="UP001327093">
    <property type="component" value="Unassembled WGS sequence"/>
</dbReference>
<dbReference type="InterPro" id="IPR015168">
    <property type="entry name" value="SsuA/THI5"/>
</dbReference>
<dbReference type="NCBIfam" id="TIGR01728">
    <property type="entry name" value="SsuA_fam"/>
    <property type="match status" value="1"/>
</dbReference>
<protein>
    <submittedName>
        <fullName evidence="7">ABC transporter substrate-binding protein</fullName>
    </submittedName>
</protein>
<keyword evidence="3" id="KW-0813">Transport</keyword>
<evidence type="ECO:0000256" key="5">
    <source>
        <dbReference type="SAM" id="SignalP"/>
    </source>
</evidence>
<dbReference type="Gene3D" id="3.40.190.10">
    <property type="entry name" value="Periplasmic binding protein-like II"/>
    <property type="match status" value="2"/>
</dbReference>
<proteinExistence type="inferred from homology"/>
<feature type="chain" id="PRO_5045805040" evidence="5">
    <location>
        <begin position="27"/>
        <end position="323"/>
    </location>
</feature>
<sequence>MFALPPVRRLIAVAAALLVAVGTLTACGSSEAEVVLRVGDQTGETESRLRAAGLLNDLPYEIEWARFPAAANLHEALRADAVDIGSAADSPTVAAIAGGSQIKAVAAWNNGGKGTYVLVPEDSPIRTLADLKGKRISPSTRGSVAHYLVLGALQQAGLSESDATLNFLSPTDASSAFSTGSIDAWATWGVYAARTRGELGARVLTDGAGINSGLSVLSATDKSLTDPAKREAIADFADRVDRSYTWAQLNPAAFDEWYAEFARQPLDIAAQIRPEQTAYRRIPLDDAFAAQLQNTFNTWTRAGVLQGHENLHDHVDPTVGAPR</sequence>
<dbReference type="EMBL" id="JAWLNX010000005">
    <property type="protein sequence ID" value="MEB3367757.1"/>
    <property type="molecule type" value="Genomic_DNA"/>
</dbReference>
<comment type="subcellular location">
    <subcellularLocation>
        <location evidence="1">Periplasm</location>
    </subcellularLocation>
</comment>
<evidence type="ECO:0000313" key="8">
    <source>
        <dbReference type="Proteomes" id="UP001327093"/>
    </source>
</evidence>